<reference evidence="7" key="2">
    <citation type="submission" date="2016-11" db="UniProtKB">
        <authorList>
            <consortium name="WormBaseParasite"/>
        </authorList>
    </citation>
    <scope>IDENTIFICATION</scope>
</reference>
<keyword evidence="2 3" id="KW-0694">RNA-binding</keyword>
<keyword evidence="1" id="KW-0677">Repeat</keyword>
<evidence type="ECO:0000313" key="7">
    <source>
        <dbReference type="WBParaSite" id="EN70_7203"/>
    </source>
</evidence>
<dbReference type="GO" id="GO:0050686">
    <property type="term" value="P:negative regulation of mRNA processing"/>
    <property type="evidence" value="ECO:0007669"/>
    <property type="project" value="UniProtKB-ARBA"/>
</dbReference>
<evidence type="ECO:0000259" key="5">
    <source>
        <dbReference type="PROSITE" id="PS50102"/>
    </source>
</evidence>
<dbReference type="InterPro" id="IPR035979">
    <property type="entry name" value="RBD_domain_sf"/>
</dbReference>
<dbReference type="SMART" id="SM00360">
    <property type="entry name" value="RRM"/>
    <property type="match status" value="3"/>
</dbReference>
<dbReference type="WBParaSite" id="EN70_7203">
    <property type="protein sequence ID" value="EN70_7203"/>
    <property type="gene ID" value="EN70_7203"/>
</dbReference>
<keyword evidence="6" id="KW-1185">Reference proteome</keyword>
<dbReference type="InterPro" id="IPR000504">
    <property type="entry name" value="RRM_dom"/>
</dbReference>
<dbReference type="AlphaFoldDB" id="A0A1I7VX04"/>
<dbReference type="PANTHER" id="PTHR10352">
    <property type="entry name" value="EUKARYOTIC TRANSLATION INITIATION FACTOR 3 SUBUNIT G"/>
    <property type="match status" value="1"/>
</dbReference>
<dbReference type="eggNOG" id="KOG0145">
    <property type="taxonomic scope" value="Eukaryota"/>
</dbReference>
<dbReference type="CDD" id="cd12377">
    <property type="entry name" value="RRM3_Hu"/>
    <property type="match status" value="1"/>
</dbReference>
<evidence type="ECO:0000256" key="1">
    <source>
        <dbReference type="ARBA" id="ARBA00022737"/>
    </source>
</evidence>
<feature type="domain" description="RRM" evidence="5">
    <location>
        <begin position="209"/>
        <end position="289"/>
    </location>
</feature>
<evidence type="ECO:0000256" key="2">
    <source>
        <dbReference type="ARBA" id="ARBA00022884"/>
    </source>
</evidence>
<dbReference type="Proteomes" id="UP000095285">
    <property type="component" value="Unassembled WGS sequence"/>
</dbReference>
<feature type="region of interest" description="Disordered" evidence="4">
    <location>
        <begin position="325"/>
        <end position="344"/>
    </location>
</feature>
<dbReference type="GO" id="GO:0005634">
    <property type="term" value="C:nucleus"/>
    <property type="evidence" value="ECO:0007669"/>
    <property type="project" value="UniProtKB-ARBA"/>
</dbReference>
<organism evidence="6 7">
    <name type="scientific">Loa loa</name>
    <name type="common">Eye worm</name>
    <name type="synonym">Filaria loa</name>
    <dbReference type="NCBI Taxonomy" id="7209"/>
    <lineage>
        <taxon>Eukaryota</taxon>
        <taxon>Metazoa</taxon>
        <taxon>Ecdysozoa</taxon>
        <taxon>Nematoda</taxon>
        <taxon>Chromadorea</taxon>
        <taxon>Rhabditida</taxon>
        <taxon>Spirurina</taxon>
        <taxon>Spiruromorpha</taxon>
        <taxon>Filarioidea</taxon>
        <taxon>Onchocercidae</taxon>
        <taxon>Loa</taxon>
    </lineage>
</organism>
<feature type="domain" description="RRM" evidence="5">
    <location>
        <begin position="49"/>
        <end position="201"/>
    </location>
</feature>
<dbReference type="Pfam" id="PF00076">
    <property type="entry name" value="RRM_1"/>
    <property type="match status" value="4"/>
</dbReference>
<sequence>MDNQAGSIFMQHQQSQALSNGNSNQCYASSSMLPSNSPTLENDGEAKATNLIINYLPQNMTQEEVHALFSTLGEIDSCKLVRDKVTDFWKTYKLLSGAGTDDTFVLVSHFQNERISVNLLARISREIQIEYYNSSVTSLSIQKTPTLPTENKVPLHYLSLGQSLGYGFVNYIRQEDAYKAVTSLNGLRLQNKTIKVSFARPSSESIKGANLYVSGLAKTMSQLDLEALFKPFGQIITSRILSDNVTGISKGVGFVRFDRKSEAEDAIEKLNGKIPAGCTEPITVKFANSPAANAQKAQLQIAQAASALMPLALLSSISATSGRRIGAGPIHHTPQAGRFRYTPLAGAPGTTTATTATTSSPELITTQLLQMAAATGTSTSPVQLAALANSTPCASVVGTGWCIFVYNLPPETEDAVLWQLFGPFGAVLSVKIIKDFSTGKCKGYGFVTMGQYEDAVTAITSLNGTQLGNRTLQVTLQSDFKVTDFVFQEIVEIEIV</sequence>
<evidence type="ECO:0000256" key="3">
    <source>
        <dbReference type="PROSITE-ProRule" id="PRU00176"/>
    </source>
</evidence>
<proteinExistence type="predicted"/>
<accession>A0A1I7VX04</accession>
<dbReference type="STRING" id="7209.A0A1I7VX04"/>
<dbReference type="PROSITE" id="PS50102">
    <property type="entry name" value="RRM"/>
    <property type="match status" value="3"/>
</dbReference>
<dbReference type="InterPro" id="IPR006548">
    <property type="entry name" value="ELAD_HU_SF"/>
</dbReference>
<protein>
    <submittedName>
        <fullName evidence="7">ELAV-like protein 2</fullName>
    </submittedName>
</protein>
<evidence type="ECO:0000256" key="4">
    <source>
        <dbReference type="SAM" id="MobiDB-lite"/>
    </source>
</evidence>
<dbReference type="CDD" id="cd12652">
    <property type="entry name" value="RRM2_Hu"/>
    <property type="match status" value="1"/>
</dbReference>
<dbReference type="NCBIfam" id="TIGR01661">
    <property type="entry name" value="ELAV_HUD_SF"/>
    <property type="match status" value="1"/>
</dbReference>
<feature type="domain" description="RRM" evidence="5">
    <location>
        <begin position="401"/>
        <end position="479"/>
    </location>
</feature>
<dbReference type="Gene3D" id="3.30.70.330">
    <property type="match status" value="3"/>
</dbReference>
<dbReference type="SUPFAM" id="SSF54928">
    <property type="entry name" value="RNA-binding domain, RBD"/>
    <property type="match status" value="3"/>
</dbReference>
<reference evidence="6" key="1">
    <citation type="submission" date="2012-04" db="EMBL/GenBank/DDBJ databases">
        <title>The Genome Sequence of Loa loa.</title>
        <authorList>
            <consortium name="The Broad Institute Genome Sequencing Platform"/>
            <consortium name="Broad Institute Genome Sequencing Center for Infectious Disease"/>
            <person name="Nutman T.B."/>
            <person name="Fink D.L."/>
            <person name="Russ C."/>
            <person name="Young S."/>
            <person name="Zeng Q."/>
            <person name="Gargeya S."/>
            <person name="Alvarado L."/>
            <person name="Berlin A."/>
            <person name="Chapman S.B."/>
            <person name="Chen Z."/>
            <person name="Freedman E."/>
            <person name="Gellesch M."/>
            <person name="Goldberg J."/>
            <person name="Griggs A."/>
            <person name="Gujja S."/>
            <person name="Heilman E.R."/>
            <person name="Heiman D."/>
            <person name="Howarth C."/>
            <person name="Mehta T."/>
            <person name="Neiman D."/>
            <person name="Pearson M."/>
            <person name="Roberts A."/>
            <person name="Saif S."/>
            <person name="Shea T."/>
            <person name="Shenoy N."/>
            <person name="Sisk P."/>
            <person name="Stolte C."/>
            <person name="Sykes S."/>
            <person name="White J."/>
            <person name="Yandava C."/>
            <person name="Haas B."/>
            <person name="Henn M.R."/>
            <person name="Nusbaum C."/>
            <person name="Birren B."/>
        </authorList>
    </citation>
    <scope>NUCLEOTIDE SEQUENCE [LARGE SCALE GENOMIC DNA]</scope>
</reference>
<evidence type="ECO:0000313" key="6">
    <source>
        <dbReference type="Proteomes" id="UP000095285"/>
    </source>
</evidence>
<dbReference type="GO" id="GO:0008266">
    <property type="term" value="F:poly(U) RNA binding"/>
    <property type="evidence" value="ECO:0007669"/>
    <property type="project" value="UniProtKB-ARBA"/>
</dbReference>
<name>A0A1I7VX04_LOALO</name>
<dbReference type="InterPro" id="IPR012677">
    <property type="entry name" value="Nucleotide-bd_a/b_plait_sf"/>
</dbReference>
<dbReference type="FunFam" id="3.30.70.330:FF:000205">
    <property type="entry name" value="Sex lethal, isoform B"/>
    <property type="match status" value="1"/>
</dbReference>